<evidence type="ECO:0000313" key="2">
    <source>
        <dbReference type="EMBL" id="BFO19403.1"/>
    </source>
</evidence>
<proteinExistence type="predicted"/>
<gene>
    <name evidence="2" type="ORF">SHKM778_57910</name>
</gene>
<accession>A0AAT9HPW1</accession>
<sequence>MGRLTVLALRMVIVALLAGSLAVQTVLVPLMASDLEGLDAEYADLRAPSSSSWSSEWWPRRPSWSASGGW</sequence>
<protein>
    <recommendedName>
        <fullName evidence="3">MFS transporter</fullName>
    </recommendedName>
</protein>
<evidence type="ECO:0008006" key="3">
    <source>
        <dbReference type="Google" id="ProtNLM"/>
    </source>
</evidence>
<reference evidence="2" key="1">
    <citation type="submission" date="2024-06" db="EMBL/GenBank/DDBJ databases">
        <authorList>
            <consortium name="consrtm"/>
            <person name="Uemura M."/>
            <person name="Terahara T."/>
        </authorList>
    </citation>
    <scope>NUCLEOTIDE SEQUENCE</scope>
    <source>
        <strain evidence="2">KM77-8</strain>
    </source>
</reference>
<organism evidence="2">
    <name type="scientific">Streptomyces haneummycinicus</name>
    <dbReference type="NCBI Taxonomy" id="3074435"/>
    <lineage>
        <taxon>Bacteria</taxon>
        <taxon>Bacillati</taxon>
        <taxon>Actinomycetota</taxon>
        <taxon>Actinomycetes</taxon>
        <taxon>Kitasatosporales</taxon>
        <taxon>Streptomycetaceae</taxon>
        <taxon>Streptomyces</taxon>
    </lineage>
</organism>
<dbReference type="AlphaFoldDB" id="A0AAT9HPW1"/>
<dbReference type="EMBL" id="AP035768">
    <property type="protein sequence ID" value="BFO19403.1"/>
    <property type="molecule type" value="Genomic_DNA"/>
</dbReference>
<evidence type="ECO:0000256" key="1">
    <source>
        <dbReference type="SAM" id="MobiDB-lite"/>
    </source>
</evidence>
<reference evidence="2" key="2">
    <citation type="submission" date="2024-07" db="EMBL/GenBank/DDBJ databases">
        <title>Streptomyces haneummycinica sp. nov., a new antibiotic-producing actinobacterium isolated from marine sediment.</title>
        <authorList>
            <person name="Uemura M."/>
            <person name="Hamada M."/>
            <person name="Hirano S."/>
            <person name="Kobayashi K."/>
            <person name="Ohshiro T."/>
            <person name="Kobayashi T."/>
            <person name="Terahara T."/>
        </authorList>
    </citation>
    <scope>NUCLEOTIDE SEQUENCE</scope>
    <source>
        <strain evidence="2">KM77-8</strain>
    </source>
</reference>
<feature type="region of interest" description="Disordered" evidence="1">
    <location>
        <begin position="50"/>
        <end position="70"/>
    </location>
</feature>
<name>A0AAT9HPW1_9ACTN</name>